<keyword evidence="3" id="KW-0175">Coiled coil</keyword>
<evidence type="ECO:0000256" key="2">
    <source>
        <dbReference type="ARBA" id="ARBA00022927"/>
    </source>
</evidence>
<dbReference type="AlphaFoldDB" id="S4RF16"/>
<dbReference type="Pfam" id="PF10475">
    <property type="entry name" value="Vps54_N"/>
    <property type="match status" value="1"/>
</dbReference>
<dbReference type="PANTHER" id="PTHR13258:SF0">
    <property type="entry name" value="SYNDETIN"/>
    <property type="match status" value="1"/>
</dbReference>
<dbReference type="GO" id="GO:0000149">
    <property type="term" value="F:SNARE binding"/>
    <property type="evidence" value="ECO:0007669"/>
    <property type="project" value="TreeGrafter"/>
</dbReference>
<organism evidence="5">
    <name type="scientific">Petromyzon marinus</name>
    <name type="common">Sea lamprey</name>
    <dbReference type="NCBI Taxonomy" id="7757"/>
    <lineage>
        <taxon>Eukaryota</taxon>
        <taxon>Metazoa</taxon>
        <taxon>Chordata</taxon>
        <taxon>Craniata</taxon>
        <taxon>Vertebrata</taxon>
        <taxon>Cyclostomata</taxon>
        <taxon>Hyperoartia</taxon>
        <taxon>Petromyzontiformes</taxon>
        <taxon>Petromyzontidae</taxon>
        <taxon>Petromyzon</taxon>
    </lineage>
</organism>
<evidence type="ECO:0000256" key="3">
    <source>
        <dbReference type="ARBA" id="ARBA00023054"/>
    </source>
</evidence>
<keyword evidence="2" id="KW-0653">Protein transport</keyword>
<evidence type="ECO:0000313" key="5">
    <source>
        <dbReference type="Ensembl" id="ENSPMAP00000003798.1"/>
    </source>
</evidence>
<dbReference type="Ensembl" id="ENSPMAT00000003814.1">
    <property type="protein sequence ID" value="ENSPMAP00000003798.1"/>
    <property type="gene ID" value="ENSPMAG00000003491.1"/>
</dbReference>
<evidence type="ECO:0000259" key="4">
    <source>
        <dbReference type="Pfam" id="PF10475"/>
    </source>
</evidence>
<dbReference type="PANTHER" id="PTHR13258">
    <property type="entry name" value="SYNDETIN"/>
    <property type="match status" value="1"/>
</dbReference>
<keyword evidence="1" id="KW-0813">Transport</keyword>
<dbReference type="GO" id="GO:0042147">
    <property type="term" value="P:retrograde transport, endosome to Golgi"/>
    <property type="evidence" value="ECO:0007669"/>
    <property type="project" value="InterPro"/>
</dbReference>
<evidence type="ECO:0000256" key="1">
    <source>
        <dbReference type="ARBA" id="ARBA00022448"/>
    </source>
</evidence>
<dbReference type="HOGENOM" id="CLU_1986708_0_0_1"/>
<reference evidence="5" key="2">
    <citation type="submission" date="2025-09" db="UniProtKB">
        <authorList>
            <consortium name="Ensembl"/>
        </authorList>
    </citation>
    <scope>IDENTIFICATION</scope>
</reference>
<dbReference type="STRING" id="7757.ENSPMAP00000003798"/>
<dbReference type="InterPro" id="IPR040047">
    <property type="entry name" value="VPS50"/>
</dbReference>
<protein>
    <recommendedName>
        <fullName evidence="4">Vacuolar protein sorting-associated protein 54 N-terminal domain-containing protein</fullName>
    </recommendedName>
</protein>
<dbReference type="GeneTree" id="ENSGT00390000003442"/>
<dbReference type="GO" id="GO:1990745">
    <property type="term" value="C:EARP complex"/>
    <property type="evidence" value="ECO:0007669"/>
    <property type="project" value="InterPro"/>
</dbReference>
<feature type="domain" description="Vacuolar protein sorting-associated protein 54 N-terminal" evidence="4">
    <location>
        <begin position="16"/>
        <end position="104"/>
    </location>
</feature>
<reference evidence="5" key="1">
    <citation type="submission" date="2025-08" db="UniProtKB">
        <authorList>
            <consortium name="Ensembl"/>
        </authorList>
    </citation>
    <scope>IDENTIFICATION</scope>
</reference>
<sequence length="126" mass="14751">ELPDTPCNPEAEQEVIDSIEKVYFDDEAFDPVRYELEKLPEVMQLAELEEYRDRLKRQQAVVSKKVADLILEKQSAYVQELSRVTELQTSLHEAKAICCDGRRRRYKIYLPSTASHFSTHLCLLKY</sequence>
<accession>S4RF16</accession>
<dbReference type="InterPro" id="IPR019515">
    <property type="entry name" value="VPS54_N"/>
</dbReference>
<name>S4RF16_PETMA</name>
<dbReference type="GO" id="GO:0032456">
    <property type="term" value="P:endocytic recycling"/>
    <property type="evidence" value="ECO:0007669"/>
    <property type="project" value="InterPro"/>
</dbReference>
<dbReference type="GO" id="GO:0005829">
    <property type="term" value="C:cytosol"/>
    <property type="evidence" value="ECO:0007669"/>
    <property type="project" value="GOC"/>
</dbReference>
<proteinExistence type="predicted"/>
<dbReference type="OMA" id="EAKAICC"/>
<dbReference type="GO" id="GO:0015031">
    <property type="term" value="P:protein transport"/>
    <property type="evidence" value="ECO:0007669"/>
    <property type="project" value="UniProtKB-KW"/>
</dbReference>